<dbReference type="Proteomes" id="UP001219525">
    <property type="component" value="Unassembled WGS sequence"/>
</dbReference>
<feature type="compositionally biased region" description="Acidic residues" evidence="1">
    <location>
        <begin position="46"/>
        <end position="63"/>
    </location>
</feature>
<dbReference type="AlphaFoldDB" id="A0AAD6V2D0"/>
<organism evidence="2 3">
    <name type="scientific">Mycena pura</name>
    <dbReference type="NCBI Taxonomy" id="153505"/>
    <lineage>
        <taxon>Eukaryota</taxon>
        <taxon>Fungi</taxon>
        <taxon>Dikarya</taxon>
        <taxon>Basidiomycota</taxon>
        <taxon>Agaricomycotina</taxon>
        <taxon>Agaricomycetes</taxon>
        <taxon>Agaricomycetidae</taxon>
        <taxon>Agaricales</taxon>
        <taxon>Marasmiineae</taxon>
        <taxon>Mycenaceae</taxon>
        <taxon>Mycena</taxon>
    </lineage>
</organism>
<comment type="caution">
    <text evidence="2">The sequence shown here is derived from an EMBL/GenBank/DDBJ whole genome shotgun (WGS) entry which is preliminary data.</text>
</comment>
<evidence type="ECO:0000256" key="1">
    <source>
        <dbReference type="SAM" id="MobiDB-lite"/>
    </source>
</evidence>
<feature type="non-terminal residue" evidence="2">
    <location>
        <position position="186"/>
    </location>
</feature>
<evidence type="ECO:0000313" key="2">
    <source>
        <dbReference type="EMBL" id="KAJ7200367.1"/>
    </source>
</evidence>
<evidence type="ECO:0000313" key="3">
    <source>
        <dbReference type="Proteomes" id="UP001219525"/>
    </source>
</evidence>
<dbReference type="EMBL" id="JARJCW010000063">
    <property type="protein sequence ID" value="KAJ7200367.1"/>
    <property type="molecule type" value="Genomic_DNA"/>
</dbReference>
<gene>
    <name evidence="2" type="ORF">GGX14DRAFT_372211</name>
</gene>
<name>A0AAD6V2D0_9AGAR</name>
<proteinExistence type="predicted"/>
<keyword evidence="3" id="KW-1185">Reference proteome</keyword>
<accession>A0AAD6V2D0</accession>
<sequence>MGSQLADYQSRGAELADVCVWEFISRVDKLKKTTDQRKHKKSSEVDLIDDDAEEEDSEDENDYDSTPLESERRARPRVSLKSGHVQNKTHILRVRTAEDALVTVPIGPGIPRRDRKETYARYCRLMLIFFKPWYHVRDLKGTDQSWVDAFNVFFTNCPSTVRSKIDNMQILHECRDSRDDHFAERR</sequence>
<protein>
    <submittedName>
        <fullName evidence="2">Uncharacterized protein</fullName>
    </submittedName>
</protein>
<reference evidence="2" key="1">
    <citation type="submission" date="2023-03" db="EMBL/GenBank/DDBJ databases">
        <title>Massive genome expansion in bonnet fungi (Mycena s.s.) driven by repeated elements and novel gene families across ecological guilds.</title>
        <authorList>
            <consortium name="Lawrence Berkeley National Laboratory"/>
            <person name="Harder C.B."/>
            <person name="Miyauchi S."/>
            <person name="Viragh M."/>
            <person name="Kuo A."/>
            <person name="Thoen E."/>
            <person name="Andreopoulos B."/>
            <person name="Lu D."/>
            <person name="Skrede I."/>
            <person name="Drula E."/>
            <person name="Henrissat B."/>
            <person name="Morin E."/>
            <person name="Kohler A."/>
            <person name="Barry K."/>
            <person name="LaButti K."/>
            <person name="Morin E."/>
            <person name="Salamov A."/>
            <person name="Lipzen A."/>
            <person name="Mereny Z."/>
            <person name="Hegedus B."/>
            <person name="Baldrian P."/>
            <person name="Stursova M."/>
            <person name="Weitz H."/>
            <person name="Taylor A."/>
            <person name="Grigoriev I.V."/>
            <person name="Nagy L.G."/>
            <person name="Martin F."/>
            <person name="Kauserud H."/>
        </authorList>
    </citation>
    <scope>NUCLEOTIDE SEQUENCE</scope>
    <source>
        <strain evidence="2">9144</strain>
    </source>
</reference>
<feature type="region of interest" description="Disordered" evidence="1">
    <location>
        <begin position="31"/>
        <end position="80"/>
    </location>
</feature>